<sequence length="111" mass="12738">MNRTLFGSAIKKSVEITKREKFDITSELPKWPRKCEICKESFAPKKYHDTHVQCKHGSNVNFKSKPVSTPSSTESEEISYDEYTLVLDDPGVVDTREDEMAKPENRRGSNQ</sequence>
<feature type="compositionally biased region" description="Basic and acidic residues" evidence="1">
    <location>
        <begin position="94"/>
        <end position="111"/>
    </location>
</feature>
<evidence type="ECO:0000259" key="2">
    <source>
        <dbReference type="PROSITE" id="PS00028"/>
    </source>
</evidence>
<comment type="caution">
    <text evidence="3">The sequence shown here is derived from an EMBL/GenBank/DDBJ whole genome shotgun (WGS) entry which is preliminary data.</text>
</comment>
<dbReference type="InterPro" id="IPR013087">
    <property type="entry name" value="Znf_C2H2_type"/>
</dbReference>
<evidence type="ECO:0000256" key="1">
    <source>
        <dbReference type="SAM" id="MobiDB-lite"/>
    </source>
</evidence>
<dbReference type="PROSITE" id="PS00028">
    <property type="entry name" value="ZINC_FINGER_C2H2_1"/>
    <property type="match status" value="1"/>
</dbReference>
<dbReference type="EMBL" id="RCHS01001679">
    <property type="protein sequence ID" value="RMX52188.1"/>
    <property type="molecule type" value="Genomic_DNA"/>
</dbReference>
<proteinExistence type="predicted"/>
<name>A0A3M6UFJ6_POCDA</name>
<gene>
    <name evidence="3" type="ORF">pdam_00024474</name>
</gene>
<feature type="domain" description="C2H2-type" evidence="2">
    <location>
        <begin position="35"/>
        <end position="56"/>
    </location>
</feature>
<feature type="compositionally biased region" description="Low complexity" evidence="1">
    <location>
        <begin position="63"/>
        <end position="73"/>
    </location>
</feature>
<evidence type="ECO:0000313" key="3">
    <source>
        <dbReference type="EMBL" id="RMX52188.1"/>
    </source>
</evidence>
<reference evidence="3 4" key="1">
    <citation type="journal article" date="2018" name="Sci. Rep.">
        <title>Comparative analysis of the Pocillopora damicornis genome highlights role of immune system in coral evolution.</title>
        <authorList>
            <person name="Cunning R."/>
            <person name="Bay R.A."/>
            <person name="Gillette P."/>
            <person name="Baker A.C."/>
            <person name="Traylor-Knowles N."/>
        </authorList>
    </citation>
    <scope>NUCLEOTIDE SEQUENCE [LARGE SCALE GENOMIC DNA]</scope>
    <source>
        <strain evidence="3">RSMAS</strain>
        <tissue evidence="3">Whole animal</tissue>
    </source>
</reference>
<protein>
    <recommendedName>
        <fullName evidence="2">C2H2-type domain-containing protein</fullName>
    </recommendedName>
</protein>
<keyword evidence="4" id="KW-1185">Reference proteome</keyword>
<organism evidence="3 4">
    <name type="scientific">Pocillopora damicornis</name>
    <name type="common">Cauliflower coral</name>
    <name type="synonym">Millepora damicornis</name>
    <dbReference type="NCBI Taxonomy" id="46731"/>
    <lineage>
        <taxon>Eukaryota</taxon>
        <taxon>Metazoa</taxon>
        <taxon>Cnidaria</taxon>
        <taxon>Anthozoa</taxon>
        <taxon>Hexacorallia</taxon>
        <taxon>Scleractinia</taxon>
        <taxon>Astrocoeniina</taxon>
        <taxon>Pocilloporidae</taxon>
        <taxon>Pocillopora</taxon>
    </lineage>
</organism>
<accession>A0A3M6UFJ6</accession>
<evidence type="ECO:0000313" key="4">
    <source>
        <dbReference type="Proteomes" id="UP000275408"/>
    </source>
</evidence>
<dbReference type="AlphaFoldDB" id="A0A3M6UFJ6"/>
<dbReference type="Proteomes" id="UP000275408">
    <property type="component" value="Unassembled WGS sequence"/>
</dbReference>
<feature type="region of interest" description="Disordered" evidence="1">
    <location>
        <begin position="58"/>
        <end position="111"/>
    </location>
</feature>